<dbReference type="Pfam" id="PF13439">
    <property type="entry name" value="Glyco_transf_4"/>
    <property type="match status" value="1"/>
</dbReference>
<dbReference type="InterPro" id="IPR028098">
    <property type="entry name" value="Glyco_trans_4-like_N"/>
</dbReference>
<dbReference type="Pfam" id="PF13692">
    <property type="entry name" value="Glyco_trans_1_4"/>
    <property type="match status" value="1"/>
</dbReference>
<evidence type="ECO:0000259" key="1">
    <source>
        <dbReference type="Pfam" id="PF13439"/>
    </source>
</evidence>
<keyword evidence="3" id="KW-1185">Reference proteome</keyword>
<keyword evidence="2" id="KW-0808">Transferase</keyword>
<dbReference type="PANTHER" id="PTHR12526:SF635">
    <property type="entry name" value="GLYCOSYL TRANSFERASE GROUP 1"/>
    <property type="match status" value="1"/>
</dbReference>
<name>A0A6M0K0W1_9GAMM</name>
<protein>
    <submittedName>
        <fullName evidence="2">Glycosyltransferase</fullName>
    </submittedName>
</protein>
<dbReference type="CDD" id="cd03825">
    <property type="entry name" value="GT4_WcaC-like"/>
    <property type="match status" value="1"/>
</dbReference>
<dbReference type="Gene3D" id="3.40.50.2000">
    <property type="entry name" value="Glycogen Phosphorylase B"/>
    <property type="match status" value="2"/>
</dbReference>
<gene>
    <name evidence="2" type="ORF">G3446_14125</name>
</gene>
<dbReference type="RefSeq" id="WP_164453475.1">
    <property type="nucleotide sequence ID" value="NZ_JAAIJQ010000040.1"/>
</dbReference>
<dbReference type="AlphaFoldDB" id="A0A6M0K0W1"/>
<dbReference type="GO" id="GO:0016757">
    <property type="term" value="F:glycosyltransferase activity"/>
    <property type="evidence" value="ECO:0007669"/>
    <property type="project" value="UniProtKB-ARBA"/>
</dbReference>
<accession>A0A6M0K0W1</accession>
<dbReference type="SUPFAM" id="SSF53756">
    <property type="entry name" value="UDP-Glycosyltransferase/glycogen phosphorylase"/>
    <property type="match status" value="1"/>
</dbReference>
<feature type="domain" description="Glycosyltransferase subfamily 4-like N-terminal" evidence="1">
    <location>
        <begin position="13"/>
        <end position="214"/>
    </location>
</feature>
<organism evidence="2 3">
    <name type="scientific">Thiorhodococcus minor</name>
    <dbReference type="NCBI Taxonomy" id="57489"/>
    <lineage>
        <taxon>Bacteria</taxon>
        <taxon>Pseudomonadati</taxon>
        <taxon>Pseudomonadota</taxon>
        <taxon>Gammaproteobacteria</taxon>
        <taxon>Chromatiales</taxon>
        <taxon>Chromatiaceae</taxon>
        <taxon>Thiorhodococcus</taxon>
    </lineage>
</organism>
<evidence type="ECO:0000313" key="2">
    <source>
        <dbReference type="EMBL" id="NEV63009.1"/>
    </source>
</evidence>
<dbReference type="Proteomes" id="UP000483379">
    <property type="component" value="Unassembled WGS sequence"/>
</dbReference>
<evidence type="ECO:0000313" key="3">
    <source>
        <dbReference type="Proteomes" id="UP000483379"/>
    </source>
</evidence>
<sequence>MKIWHLSESDVLGGAARAAYRIHRALHTVGVDSQMRVMRAASGDPTVRGMSNKLEKLAHLGRAELDPVLMRLMKTANPVLHSTAVLPSPWLGRIARSDADVVHLHWMGSLMLSVAEVARIRQPLVWTLHDMWAFCGAEHYATDDRWRAGYRRDNRPADESGFDLNRRTWNRKRRHWKHPIQIVAPSRWLADCVSQSALMSTWPVEVIPNALDTEVWSPIDSGTARHLLGLPPRVPLLLFGAYDGAVDPRKGFDLLAEALALLRGQVPDLGLLVMGQGEPETAPDLGFPVHYLGRLSDDLSLRATYCAADAMVIPSRQDNLPNTGVEALACGTPVIAFDTGGLPDIVTHQQTGWLARPYDTEDLAEGIRWVLVDAQRHAGLREQARAEALRRFAYPVVAGRYLETYERIVADSPNHWSTGRRALRTEH</sequence>
<comment type="caution">
    <text evidence="2">The sequence shown here is derived from an EMBL/GenBank/DDBJ whole genome shotgun (WGS) entry which is preliminary data.</text>
</comment>
<dbReference type="PANTHER" id="PTHR12526">
    <property type="entry name" value="GLYCOSYLTRANSFERASE"/>
    <property type="match status" value="1"/>
</dbReference>
<reference evidence="2 3" key="1">
    <citation type="submission" date="2020-02" db="EMBL/GenBank/DDBJ databases">
        <title>Genome sequences of Thiorhodococcus mannitoliphagus and Thiorhodococcus minor, purple sulfur photosynthetic bacteria in the gammaproteobacterial family, Chromatiaceae.</title>
        <authorList>
            <person name="Aviles F.A."/>
            <person name="Meyer T.E."/>
            <person name="Kyndt J.A."/>
        </authorList>
    </citation>
    <scope>NUCLEOTIDE SEQUENCE [LARGE SCALE GENOMIC DNA]</scope>
    <source>
        <strain evidence="2 3">DSM 11518</strain>
    </source>
</reference>
<proteinExistence type="predicted"/>
<dbReference type="EMBL" id="JAAIJQ010000040">
    <property type="protein sequence ID" value="NEV63009.1"/>
    <property type="molecule type" value="Genomic_DNA"/>
</dbReference>